<proteinExistence type="inferred from homology"/>
<dbReference type="PANTHER" id="PTHR42812:SF12">
    <property type="entry name" value="BETA-XYLOSIDASE-RELATED"/>
    <property type="match status" value="1"/>
</dbReference>
<evidence type="ECO:0000256" key="3">
    <source>
        <dbReference type="ARBA" id="ARBA00023295"/>
    </source>
</evidence>
<keyword evidence="5" id="KW-1185">Reference proteome</keyword>
<dbReference type="Pfam" id="PF04616">
    <property type="entry name" value="Glyco_hydro_43"/>
    <property type="match status" value="1"/>
</dbReference>
<keyword evidence="3 4" id="KW-0326">Glycosidase</keyword>
<dbReference type="InterPro" id="IPR051795">
    <property type="entry name" value="Glycosyl_Hydrlase_43"/>
</dbReference>
<protein>
    <submittedName>
        <fullName evidence="4">Beta-xylosidase</fullName>
        <ecNumber evidence="4">3.2.1.37</ecNumber>
    </submittedName>
</protein>
<gene>
    <name evidence="4" type="ORF">KSL4_0562</name>
</gene>
<evidence type="ECO:0000256" key="2">
    <source>
        <dbReference type="ARBA" id="ARBA00022801"/>
    </source>
</evidence>
<evidence type="ECO:0000256" key="1">
    <source>
        <dbReference type="ARBA" id="ARBA00009865"/>
    </source>
</evidence>
<dbReference type="GO" id="GO:0009044">
    <property type="term" value="F:xylan 1,4-beta-xylosidase activity"/>
    <property type="evidence" value="ECO:0007669"/>
    <property type="project" value="UniProtKB-EC"/>
</dbReference>
<dbReference type="EMBL" id="FBTB01000019">
    <property type="protein sequence ID" value="CUW16748.1"/>
    <property type="molecule type" value="Genomic_DNA"/>
</dbReference>
<accession>A0ABP2B9X1</accession>
<dbReference type="EC" id="3.2.1.37" evidence="4"/>
<reference evidence="4 5" key="1">
    <citation type="submission" date="2015-12" db="EMBL/GenBank/DDBJ databases">
        <authorList>
            <person name="Andreevskaya M."/>
        </authorList>
    </citation>
    <scope>NUCLEOTIDE SEQUENCE [LARGE SCALE GENOMIC DNA]</scope>
    <source>
        <strain evidence="4 5">KSL4-2</strain>
    </source>
</reference>
<dbReference type="Proteomes" id="UP000199047">
    <property type="component" value="Unassembled WGS sequence"/>
</dbReference>
<evidence type="ECO:0000313" key="5">
    <source>
        <dbReference type="Proteomes" id="UP000199047"/>
    </source>
</evidence>
<name>A0ABP2B9X1_9LACO</name>
<dbReference type="InterPro" id="IPR023296">
    <property type="entry name" value="Glyco_hydro_beta-prop_sf"/>
</dbReference>
<organism evidence="4 5">
    <name type="scientific">Leuconostoc inhae</name>
    <dbReference type="NCBI Taxonomy" id="178001"/>
    <lineage>
        <taxon>Bacteria</taxon>
        <taxon>Bacillati</taxon>
        <taxon>Bacillota</taxon>
        <taxon>Bacilli</taxon>
        <taxon>Lactobacillales</taxon>
        <taxon>Lactobacillaceae</taxon>
        <taxon>Leuconostoc</taxon>
    </lineage>
</organism>
<sequence length="61" mass="6902">MQIQNPVLPGFNSDPSIIRVEDTYYIATSTFEWFPGVRIHASKDLVHWNLVKNGVGYHGNA</sequence>
<dbReference type="SUPFAM" id="SSF75005">
    <property type="entry name" value="Arabinanase/levansucrase/invertase"/>
    <property type="match status" value="1"/>
</dbReference>
<dbReference type="PANTHER" id="PTHR42812">
    <property type="entry name" value="BETA-XYLOSIDASE"/>
    <property type="match status" value="1"/>
</dbReference>
<evidence type="ECO:0000313" key="4">
    <source>
        <dbReference type="EMBL" id="CUW16748.1"/>
    </source>
</evidence>
<keyword evidence="2 4" id="KW-0378">Hydrolase</keyword>
<comment type="similarity">
    <text evidence="1">Belongs to the glycosyl hydrolase 43 family.</text>
</comment>
<dbReference type="Gene3D" id="2.115.10.20">
    <property type="entry name" value="Glycosyl hydrolase domain, family 43"/>
    <property type="match status" value="1"/>
</dbReference>
<comment type="caution">
    <text evidence="4">The sequence shown here is derived from an EMBL/GenBank/DDBJ whole genome shotgun (WGS) entry which is preliminary data.</text>
</comment>
<dbReference type="InterPro" id="IPR006710">
    <property type="entry name" value="Glyco_hydro_43"/>
</dbReference>